<comment type="caution">
    <text evidence="1">The sequence shown here is derived from an EMBL/GenBank/DDBJ whole genome shotgun (WGS) entry which is preliminary data.</text>
</comment>
<evidence type="ECO:0000313" key="1">
    <source>
        <dbReference type="EMBL" id="KGF71698.1"/>
    </source>
</evidence>
<name>A0A098TLH5_9CYAN</name>
<dbReference type="AlphaFoldDB" id="A0A098TLH5"/>
<evidence type="ECO:0008006" key="3">
    <source>
        <dbReference type="Google" id="ProtNLM"/>
    </source>
</evidence>
<gene>
    <name evidence="1" type="ORF">DO97_16110</name>
</gene>
<dbReference type="Gene3D" id="3.40.50.150">
    <property type="entry name" value="Vaccinia Virus protein VP39"/>
    <property type="match status" value="1"/>
</dbReference>
<dbReference type="SUPFAM" id="SSF53335">
    <property type="entry name" value="S-adenosyl-L-methionine-dependent methyltransferases"/>
    <property type="match status" value="1"/>
</dbReference>
<reference evidence="1 2" key="1">
    <citation type="journal article" date="2014" name="Mol. Ecol.">
        <title>Evolution of Synechococcus.</title>
        <authorList>
            <person name="Dvorak P."/>
            <person name="Casamatta D."/>
            <person name="Hasler P."/>
            <person name="Poulickova A."/>
            <person name="Ondrej V."/>
            <person name="Sanges R."/>
        </authorList>
    </citation>
    <scope>NUCLEOTIDE SEQUENCE [LARGE SCALE GENOMIC DNA]</scope>
    <source>
        <strain evidence="1 2">CAUP A 1101</strain>
    </source>
</reference>
<organism evidence="1 2">
    <name type="scientific">Neosynechococcus sphagnicola sy1</name>
    <dbReference type="NCBI Taxonomy" id="1497020"/>
    <lineage>
        <taxon>Bacteria</taxon>
        <taxon>Bacillati</taxon>
        <taxon>Cyanobacteriota</taxon>
        <taxon>Cyanophyceae</taxon>
        <taxon>Neosynechococcales</taxon>
        <taxon>Neosynechococcaceae</taxon>
        <taxon>Neosynechococcus</taxon>
    </lineage>
</organism>
<sequence>MLGTFANLPDLPRQLNHAHQLLKPGGILFFNVPVVDSWIARLYGQNYWMYAPSVSNFLSRKGCRMILDRTGFQVEKMRTDCQQPTLSKLLGHAKLQVLYPLFQQLRWLQLTLPMALPIPGVMAVWARKAKGSGIAATQ</sequence>
<protein>
    <recommendedName>
        <fullName evidence="3">Methyltransferase type 11 domain-containing protein</fullName>
    </recommendedName>
</protein>
<dbReference type="EMBL" id="JJML01000055">
    <property type="protein sequence ID" value="KGF71698.1"/>
    <property type="molecule type" value="Genomic_DNA"/>
</dbReference>
<proteinExistence type="predicted"/>
<evidence type="ECO:0000313" key="2">
    <source>
        <dbReference type="Proteomes" id="UP000030170"/>
    </source>
</evidence>
<accession>A0A098TLH5</accession>
<dbReference type="Pfam" id="PF13489">
    <property type="entry name" value="Methyltransf_23"/>
    <property type="match status" value="1"/>
</dbReference>
<dbReference type="InterPro" id="IPR029063">
    <property type="entry name" value="SAM-dependent_MTases_sf"/>
</dbReference>
<keyword evidence="2" id="KW-1185">Reference proteome</keyword>
<dbReference type="Proteomes" id="UP000030170">
    <property type="component" value="Unassembled WGS sequence"/>
</dbReference>